<accession>A0A1W2DYZ1</accession>
<dbReference type="PRINTS" id="PR00040">
    <property type="entry name" value="HTHMERR"/>
</dbReference>
<evidence type="ECO:0000256" key="2">
    <source>
        <dbReference type="SAM" id="Coils"/>
    </source>
</evidence>
<dbReference type="EMBL" id="FWXI01000019">
    <property type="protein sequence ID" value="SMD02537.1"/>
    <property type="molecule type" value="Genomic_DNA"/>
</dbReference>
<proteinExistence type="predicted"/>
<name>A0A1W2DYZ1_9FIRM</name>
<dbReference type="PANTHER" id="PTHR30204:SF98">
    <property type="entry name" value="HTH-TYPE TRANSCRIPTIONAL REGULATOR ADHR"/>
    <property type="match status" value="1"/>
</dbReference>
<feature type="domain" description="HTH merR-type" evidence="3">
    <location>
        <begin position="2"/>
        <end position="70"/>
    </location>
</feature>
<dbReference type="Proteomes" id="UP000192738">
    <property type="component" value="Unassembled WGS sequence"/>
</dbReference>
<dbReference type="SUPFAM" id="SSF46955">
    <property type="entry name" value="Putative DNA-binding domain"/>
    <property type="match status" value="1"/>
</dbReference>
<organism evidence="4 5">
    <name type="scientific">Sporomusa malonica</name>
    <dbReference type="NCBI Taxonomy" id="112901"/>
    <lineage>
        <taxon>Bacteria</taxon>
        <taxon>Bacillati</taxon>
        <taxon>Bacillota</taxon>
        <taxon>Negativicutes</taxon>
        <taxon>Selenomonadales</taxon>
        <taxon>Sporomusaceae</taxon>
        <taxon>Sporomusa</taxon>
    </lineage>
</organism>
<feature type="coiled-coil region" evidence="2">
    <location>
        <begin position="89"/>
        <end position="116"/>
    </location>
</feature>
<dbReference type="PROSITE" id="PS00552">
    <property type="entry name" value="HTH_MERR_1"/>
    <property type="match status" value="1"/>
</dbReference>
<dbReference type="Pfam" id="PF13411">
    <property type="entry name" value="MerR_1"/>
    <property type="match status" value="1"/>
</dbReference>
<dbReference type="PANTHER" id="PTHR30204">
    <property type="entry name" value="REDOX-CYCLING DRUG-SENSING TRANSCRIPTIONAL ACTIVATOR SOXR"/>
    <property type="match status" value="1"/>
</dbReference>
<dbReference type="CDD" id="cd01109">
    <property type="entry name" value="HTH_YyaN"/>
    <property type="match status" value="1"/>
</dbReference>
<dbReference type="OrthoDB" id="9773308at2"/>
<evidence type="ECO:0000313" key="5">
    <source>
        <dbReference type="Proteomes" id="UP000192738"/>
    </source>
</evidence>
<dbReference type="AlphaFoldDB" id="A0A1W2DYZ1"/>
<dbReference type="PROSITE" id="PS50937">
    <property type="entry name" value="HTH_MERR_2"/>
    <property type="match status" value="1"/>
</dbReference>
<evidence type="ECO:0000256" key="1">
    <source>
        <dbReference type="ARBA" id="ARBA00023125"/>
    </source>
</evidence>
<sequence>MNYSIGQFSKLTNLSAPTLRYYEQEQLIVVSRDSGRRRYYTTEDIDWILFIKKLKDTGMPIKAIREYAVLRYQGDSTIKRRLAILENHKLVVMQEKAKWDNNLQNLEEKIKVYQHKLKK</sequence>
<evidence type="ECO:0000259" key="3">
    <source>
        <dbReference type="PROSITE" id="PS50937"/>
    </source>
</evidence>
<dbReference type="InterPro" id="IPR000551">
    <property type="entry name" value="MerR-type_HTH_dom"/>
</dbReference>
<protein>
    <submittedName>
        <fullName evidence="4">DNA-binding transcriptional regulator, MerR family</fullName>
    </submittedName>
</protein>
<dbReference type="InterPro" id="IPR009061">
    <property type="entry name" value="DNA-bd_dom_put_sf"/>
</dbReference>
<dbReference type="STRING" id="112901.SAMN04488500_1196"/>
<keyword evidence="1 4" id="KW-0238">DNA-binding</keyword>
<reference evidence="4 5" key="1">
    <citation type="submission" date="2017-04" db="EMBL/GenBank/DDBJ databases">
        <authorList>
            <person name="Afonso C.L."/>
            <person name="Miller P.J."/>
            <person name="Scott M.A."/>
            <person name="Spackman E."/>
            <person name="Goraichik I."/>
            <person name="Dimitrov K.M."/>
            <person name="Suarez D.L."/>
            <person name="Swayne D.E."/>
        </authorList>
    </citation>
    <scope>NUCLEOTIDE SEQUENCE [LARGE SCALE GENOMIC DNA]</scope>
    <source>
        <strain evidence="4 5">DSM 5090</strain>
    </source>
</reference>
<dbReference type="RefSeq" id="WP_084577392.1">
    <property type="nucleotide sequence ID" value="NZ_CP155572.1"/>
</dbReference>
<dbReference type="SMART" id="SM00422">
    <property type="entry name" value="HTH_MERR"/>
    <property type="match status" value="1"/>
</dbReference>
<evidence type="ECO:0000313" key="4">
    <source>
        <dbReference type="EMBL" id="SMD02537.1"/>
    </source>
</evidence>
<gene>
    <name evidence="4" type="ORF">SAMN04488500_1196</name>
</gene>
<keyword evidence="2" id="KW-0175">Coiled coil</keyword>
<dbReference type="GO" id="GO:0003700">
    <property type="term" value="F:DNA-binding transcription factor activity"/>
    <property type="evidence" value="ECO:0007669"/>
    <property type="project" value="InterPro"/>
</dbReference>
<keyword evidence="5" id="KW-1185">Reference proteome</keyword>
<dbReference type="GO" id="GO:0003677">
    <property type="term" value="F:DNA binding"/>
    <property type="evidence" value="ECO:0007669"/>
    <property type="project" value="UniProtKB-KW"/>
</dbReference>
<dbReference type="Gene3D" id="1.10.1660.10">
    <property type="match status" value="1"/>
</dbReference>
<dbReference type="InterPro" id="IPR047057">
    <property type="entry name" value="MerR_fam"/>
</dbReference>